<dbReference type="Proteomes" id="UP001497623">
    <property type="component" value="Unassembled WGS sequence"/>
</dbReference>
<feature type="chain" id="PRO_5043943177" evidence="2">
    <location>
        <begin position="31"/>
        <end position="110"/>
    </location>
</feature>
<reference evidence="3 4" key="1">
    <citation type="submission" date="2024-05" db="EMBL/GenBank/DDBJ databases">
        <authorList>
            <person name="Wallberg A."/>
        </authorList>
    </citation>
    <scope>NUCLEOTIDE SEQUENCE [LARGE SCALE GENOMIC DNA]</scope>
</reference>
<evidence type="ECO:0000256" key="1">
    <source>
        <dbReference type="SAM" id="MobiDB-lite"/>
    </source>
</evidence>
<feature type="region of interest" description="Disordered" evidence="1">
    <location>
        <begin position="56"/>
        <end position="110"/>
    </location>
</feature>
<keyword evidence="4" id="KW-1185">Reference proteome</keyword>
<evidence type="ECO:0000313" key="4">
    <source>
        <dbReference type="Proteomes" id="UP001497623"/>
    </source>
</evidence>
<feature type="signal peptide" evidence="2">
    <location>
        <begin position="1"/>
        <end position="30"/>
    </location>
</feature>
<dbReference type="AlphaFoldDB" id="A0AAV2PQ54"/>
<proteinExistence type="predicted"/>
<feature type="compositionally biased region" description="Low complexity" evidence="1">
    <location>
        <begin position="77"/>
        <end position="89"/>
    </location>
</feature>
<feature type="non-terminal residue" evidence="3">
    <location>
        <position position="1"/>
    </location>
</feature>
<evidence type="ECO:0000313" key="3">
    <source>
        <dbReference type="EMBL" id="CAL4062297.1"/>
    </source>
</evidence>
<protein>
    <submittedName>
        <fullName evidence="3">Uncharacterized protein</fullName>
    </submittedName>
</protein>
<organism evidence="3 4">
    <name type="scientific">Meganyctiphanes norvegica</name>
    <name type="common">Northern krill</name>
    <name type="synonym">Thysanopoda norvegica</name>
    <dbReference type="NCBI Taxonomy" id="48144"/>
    <lineage>
        <taxon>Eukaryota</taxon>
        <taxon>Metazoa</taxon>
        <taxon>Ecdysozoa</taxon>
        <taxon>Arthropoda</taxon>
        <taxon>Crustacea</taxon>
        <taxon>Multicrustacea</taxon>
        <taxon>Malacostraca</taxon>
        <taxon>Eumalacostraca</taxon>
        <taxon>Eucarida</taxon>
        <taxon>Euphausiacea</taxon>
        <taxon>Euphausiidae</taxon>
        <taxon>Meganyctiphanes</taxon>
    </lineage>
</organism>
<gene>
    <name evidence="3" type="ORF">MNOR_LOCUS2596</name>
</gene>
<name>A0AAV2PQ54_MEGNR</name>
<dbReference type="EMBL" id="CAXKWB010000808">
    <property type="protein sequence ID" value="CAL4062297.1"/>
    <property type="molecule type" value="Genomic_DNA"/>
</dbReference>
<comment type="caution">
    <text evidence="3">The sequence shown here is derived from an EMBL/GenBank/DDBJ whole genome shotgun (WGS) entry which is preliminary data.</text>
</comment>
<sequence length="110" mass="11717">VQFCCYLHSTMRLLVVSVLVLLACAACVSAQAGAPVIKRISILDLLNENPELKESLAKEIRAEKSAPPPATTKPKKTSTTPRTTTTTTARSDRVAQADAPAEPVESTTPQ</sequence>
<evidence type="ECO:0000256" key="2">
    <source>
        <dbReference type="SAM" id="SignalP"/>
    </source>
</evidence>
<accession>A0AAV2PQ54</accession>
<keyword evidence="2" id="KW-0732">Signal</keyword>